<dbReference type="PANTHER" id="PTHR35810">
    <property type="entry name" value="CYTOPLASMIC PROTEIN-RELATED"/>
    <property type="match status" value="1"/>
</dbReference>
<sequence>MVKDEIIIYKNEEGLPTIDVVFGNDTVWLTQQQMQQLFNKTKQNISLHIKNIFNENELVKDSVVKESLTTALDGKSYNTFYYSLDVVISVGYRVKSVEGTKFRIWANQILKDYLIKGYALNHKKLQEQTQQLIELKQAIKLVGAVQNSHLLNNDELKDTFKILIDYVYALDVLDRYDHQQLENEVSGHRGDFKIDYDSALEAIDDLRVKFGGSKLFGNEKDQSFKSSLYTIYQTFDGEELYPSMEEKAANLLYFVVKNHSFSDGNKRIAAFLFVWFLDKNKMLYREDGTKRVADNALVALTLLIAESDPKEKEMMVKVVINLINYKN</sequence>
<dbReference type="Gene3D" id="1.20.120.1870">
    <property type="entry name" value="Fic/DOC protein, Fido domain"/>
    <property type="match status" value="1"/>
</dbReference>
<dbReference type="AlphaFoldDB" id="A0A366KUL2"/>
<dbReference type="EMBL" id="QNQU01000016">
    <property type="protein sequence ID" value="RBQ04542.1"/>
    <property type="molecule type" value="Genomic_DNA"/>
</dbReference>
<dbReference type="PANTHER" id="PTHR35810:SF1">
    <property type="entry name" value="CYTOPLASMIC PROTEIN"/>
    <property type="match status" value="1"/>
</dbReference>
<gene>
    <name evidence="2" type="ORF">DRW42_18075</name>
</gene>
<dbReference type="PROSITE" id="PS51459">
    <property type="entry name" value="FIDO"/>
    <property type="match status" value="1"/>
</dbReference>
<protein>
    <submittedName>
        <fullName evidence="2">Cytochrome C biogenesis protein CycH</fullName>
    </submittedName>
</protein>
<dbReference type="InterPro" id="IPR011204">
    <property type="entry name" value="Virulence_RhuM-like"/>
</dbReference>
<comment type="caution">
    <text evidence="2">The sequence shown here is derived from an EMBL/GenBank/DDBJ whole genome shotgun (WGS) entry which is preliminary data.</text>
</comment>
<keyword evidence="3" id="KW-1185">Reference proteome</keyword>
<proteinExistence type="predicted"/>
<dbReference type="InterPro" id="IPR053737">
    <property type="entry name" value="Type_II_TA_Toxin"/>
</dbReference>
<evidence type="ECO:0000313" key="2">
    <source>
        <dbReference type="EMBL" id="RBQ04542.1"/>
    </source>
</evidence>
<accession>A0A366KUL2</accession>
<dbReference type="InterPro" id="IPR003812">
    <property type="entry name" value="Fido"/>
</dbReference>
<dbReference type="Pfam" id="PF13310">
    <property type="entry name" value="Virulence_RhuM"/>
    <property type="match status" value="1"/>
</dbReference>
<dbReference type="OrthoDB" id="9802752at2"/>
<dbReference type="SUPFAM" id="SSF140931">
    <property type="entry name" value="Fic-like"/>
    <property type="match status" value="1"/>
</dbReference>
<evidence type="ECO:0000313" key="3">
    <source>
        <dbReference type="Proteomes" id="UP000252081"/>
    </source>
</evidence>
<dbReference type="RefSeq" id="WP_113950238.1">
    <property type="nucleotide sequence ID" value="NZ_QNQU01000016.1"/>
</dbReference>
<evidence type="ECO:0000259" key="1">
    <source>
        <dbReference type="PROSITE" id="PS51459"/>
    </source>
</evidence>
<dbReference type="InterPro" id="IPR036597">
    <property type="entry name" value="Fido-like_dom_sf"/>
</dbReference>
<organism evidence="2 3">
    <name type="scientific">Pedobacter miscanthi</name>
    <dbReference type="NCBI Taxonomy" id="2259170"/>
    <lineage>
        <taxon>Bacteria</taxon>
        <taxon>Pseudomonadati</taxon>
        <taxon>Bacteroidota</taxon>
        <taxon>Sphingobacteriia</taxon>
        <taxon>Sphingobacteriales</taxon>
        <taxon>Sphingobacteriaceae</taxon>
        <taxon>Pedobacter</taxon>
    </lineage>
</organism>
<dbReference type="Pfam" id="PF02661">
    <property type="entry name" value="Fic"/>
    <property type="match status" value="1"/>
</dbReference>
<reference evidence="2 3" key="1">
    <citation type="submission" date="2018-07" db="EMBL/GenBank/DDBJ databases">
        <title>A draft genome of a endophytic bacteria, a new species of Pedobacter.</title>
        <authorList>
            <person name="Zhang Z.D."/>
            <person name="Chen Z.J."/>
        </authorList>
    </citation>
    <scope>NUCLEOTIDE SEQUENCE [LARGE SCALE GENOMIC DNA]</scope>
    <source>
        <strain evidence="2 3">RS10</strain>
    </source>
</reference>
<feature type="domain" description="Fido" evidence="1">
    <location>
        <begin position="179"/>
        <end position="321"/>
    </location>
</feature>
<dbReference type="Proteomes" id="UP000252081">
    <property type="component" value="Unassembled WGS sequence"/>
</dbReference>
<name>A0A366KUL2_9SPHI</name>